<dbReference type="Proteomes" id="UP000615446">
    <property type="component" value="Unassembled WGS sequence"/>
</dbReference>
<evidence type="ECO:0000313" key="3">
    <source>
        <dbReference type="Proteomes" id="UP000615446"/>
    </source>
</evidence>
<proteinExistence type="predicted"/>
<accession>A0A8H3LL20</accession>
<reference evidence="2" key="1">
    <citation type="submission" date="2019-10" db="EMBL/GenBank/DDBJ databases">
        <title>Conservation and host-specific expression of non-tandemly repeated heterogenous ribosome RNA gene in arbuscular mycorrhizal fungi.</title>
        <authorList>
            <person name="Maeda T."/>
            <person name="Kobayashi Y."/>
            <person name="Nakagawa T."/>
            <person name="Ezawa T."/>
            <person name="Yamaguchi K."/>
            <person name="Bino T."/>
            <person name="Nishimoto Y."/>
            <person name="Shigenobu S."/>
            <person name="Kawaguchi M."/>
        </authorList>
    </citation>
    <scope>NUCLEOTIDE SEQUENCE</scope>
    <source>
        <strain evidence="2">HR1</strain>
    </source>
</reference>
<dbReference type="GO" id="GO:0006508">
    <property type="term" value="P:proteolysis"/>
    <property type="evidence" value="ECO:0007669"/>
    <property type="project" value="InterPro"/>
</dbReference>
<dbReference type="OrthoDB" id="449091at2759"/>
<dbReference type="Pfam" id="PF00326">
    <property type="entry name" value="Peptidase_S9"/>
    <property type="match status" value="1"/>
</dbReference>
<dbReference type="AlphaFoldDB" id="A0A8H3LL20"/>
<comment type="caution">
    <text evidence="2">The sequence shown here is derived from an EMBL/GenBank/DDBJ whole genome shotgun (WGS) entry which is preliminary data.</text>
</comment>
<evidence type="ECO:0000259" key="1">
    <source>
        <dbReference type="Pfam" id="PF00326"/>
    </source>
</evidence>
<dbReference type="PANTHER" id="PTHR42972">
    <property type="entry name" value="TOL-PAL SYSTEM PROTEIN TOLB"/>
    <property type="match status" value="1"/>
</dbReference>
<feature type="domain" description="Peptidase S9 prolyl oligopeptidase catalytic" evidence="1">
    <location>
        <begin position="426"/>
        <end position="579"/>
    </location>
</feature>
<dbReference type="GO" id="GO:0008236">
    <property type="term" value="F:serine-type peptidase activity"/>
    <property type="evidence" value="ECO:0007669"/>
    <property type="project" value="InterPro"/>
</dbReference>
<dbReference type="InterPro" id="IPR001375">
    <property type="entry name" value="Peptidase_S9_cat"/>
</dbReference>
<keyword evidence="2" id="KW-0812">Transmembrane</keyword>
<evidence type="ECO:0000313" key="2">
    <source>
        <dbReference type="EMBL" id="GES88217.1"/>
    </source>
</evidence>
<dbReference type="PANTHER" id="PTHR42972:SF9">
    <property type="entry name" value="PEPTIDASE S9 PROLYL OLIGOPEPTIDASE CATALYTIC DOMAIN-CONTAINING PROTEIN"/>
    <property type="match status" value="1"/>
</dbReference>
<protein>
    <submittedName>
        <fullName evidence="2">Transmembrane protein</fullName>
    </submittedName>
</protein>
<dbReference type="EMBL" id="BLAL01000176">
    <property type="protein sequence ID" value="GES88217.1"/>
    <property type="molecule type" value="Genomic_DNA"/>
</dbReference>
<dbReference type="SUPFAM" id="SSF53474">
    <property type="entry name" value="alpha/beta-Hydrolases"/>
    <property type="match status" value="1"/>
</dbReference>
<organism evidence="2 3">
    <name type="scientific">Rhizophagus clarus</name>
    <dbReference type="NCBI Taxonomy" id="94130"/>
    <lineage>
        <taxon>Eukaryota</taxon>
        <taxon>Fungi</taxon>
        <taxon>Fungi incertae sedis</taxon>
        <taxon>Mucoromycota</taxon>
        <taxon>Glomeromycotina</taxon>
        <taxon>Glomeromycetes</taxon>
        <taxon>Glomerales</taxon>
        <taxon>Glomeraceae</taxon>
        <taxon>Rhizophagus</taxon>
    </lineage>
</organism>
<sequence length="948" mass="108941">MKFNHTSIFDGLCALRIYCIKPSLMNLKPKFWEILGPFSTGTREQDFGADPLEAYGGFSKLKYSEEQIFSSELANDGIVKWSKIQSNEDGSVGPINFSNIRWDFNKNSMGWSISQFQLWARGYFTVPESSSEHKIPILIQCHNIGDFYINDQRFHGDWYNYRTSYYILYLKANTQYTINIRVVNEIRIFGDKIPPNITFDCDLRNLEIEELGAMFLHERIIVPDLVKGTRFAGEYMSIPILNTLENEWINVDKVEVVNCPIKIRAELIPTSYDFLTRGIRLAPSQHQNIKIRLILEESYYESLLPFSLKFIISSNSLQSHNKNFWTKTTKEILIEHKTLDEFYKFTFEDFDESVQYAMIMHPKKHNKPNKSPILVALHGAGVEANAKFWTNAYPKQEFSWILLPTGRTPWGYDWHGPSLLNIQYAIKALTDPTGIFKEYLKDSIPESNRLFISGHSNGGQGAWYFTSHYPDLVIASTPAAGYVKIQQYVPYFWNSHAYIDPILKGILDSSLAEFNNDLYVSNLVDIPILARVGANDDNVPPMHSRQMVRLVNEYSHNPLAINLSEVINQGHWFDNIMSDNIMQEFMDKYLLIPSQKNITRLISSQIMNDDLLINNPILLSKFIITLVNPANFGGKGGIIIEQLIIPFRLGKIYVEIYKVLSENNLFQIIYSLKTTNIKRFGFKKQDENFNLIPFSVKEISKILIDDIEFSFDSSSIIQILQEDFSFYKNDNESTWKISNDNTWMCTQKHSLTYGPAYLILESKFPLLIIIGTVSNSNSIKSKFMNIAQEISHSWYLYGNGNSIIIYDTDLINNNNEFISNESIKGNIILLGNVFENKVTEIIMNERISEVKFYKDGSFQLHYKKFSGPGIGILFLHPYKISQLSLIISGTDISGLDQITKLFPKRTGVPIPDWIITGPETKWKGIGGLLGAGFWNNEWKFSEVIGYLI</sequence>
<dbReference type="Gene3D" id="3.40.50.1820">
    <property type="entry name" value="alpha/beta hydrolase"/>
    <property type="match status" value="1"/>
</dbReference>
<gene>
    <name evidence="2" type="ORF">RCL2_001518400</name>
</gene>
<dbReference type="InterPro" id="IPR029058">
    <property type="entry name" value="AB_hydrolase_fold"/>
</dbReference>
<keyword evidence="2" id="KW-0472">Membrane</keyword>
<name>A0A8H3LL20_9GLOM</name>